<dbReference type="EMBL" id="HACA01002615">
    <property type="protein sequence ID" value="CDW19976.1"/>
    <property type="molecule type" value="Transcribed_RNA"/>
</dbReference>
<evidence type="ECO:0000313" key="1">
    <source>
        <dbReference type="EMBL" id="CDW19976.1"/>
    </source>
</evidence>
<accession>A0A0K2T3H0</accession>
<sequence>MKGNLKNSSLLALITTPLFYVHVEEFPVLWEDFDTLIHLDSNVISFYKYRYLRQSLRGRASHCLDYFYPLTEYYENTIKYINNCFGQPRAMVRNII</sequence>
<reference evidence="1" key="1">
    <citation type="submission" date="2014-05" db="EMBL/GenBank/DDBJ databases">
        <authorList>
            <person name="Chronopoulou M."/>
        </authorList>
    </citation>
    <scope>NUCLEOTIDE SEQUENCE</scope>
    <source>
        <tissue evidence="1">Whole organism</tissue>
    </source>
</reference>
<proteinExistence type="predicted"/>
<name>A0A0K2T3H0_LEPSM</name>
<dbReference type="Pfam" id="PF03564">
    <property type="entry name" value="DUF1759"/>
    <property type="match status" value="1"/>
</dbReference>
<dbReference type="InterPro" id="IPR005312">
    <property type="entry name" value="DUF1759"/>
</dbReference>
<organism evidence="1">
    <name type="scientific">Lepeophtheirus salmonis</name>
    <name type="common">Salmon louse</name>
    <name type="synonym">Caligus salmonis</name>
    <dbReference type="NCBI Taxonomy" id="72036"/>
    <lineage>
        <taxon>Eukaryota</taxon>
        <taxon>Metazoa</taxon>
        <taxon>Ecdysozoa</taxon>
        <taxon>Arthropoda</taxon>
        <taxon>Crustacea</taxon>
        <taxon>Multicrustacea</taxon>
        <taxon>Hexanauplia</taxon>
        <taxon>Copepoda</taxon>
        <taxon>Siphonostomatoida</taxon>
        <taxon>Caligidae</taxon>
        <taxon>Lepeophtheirus</taxon>
    </lineage>
</organism>
<dbReference type="AlphaFoldDB" id="A0A0K2T3H0"/>
<protein>
    <submittedName>
        <fullName evidence="1">Uncharacterized protein</fullName>
    </submittedName>
</protein>